<dbReference type="Pfam" id="PF00528">
    <property type="entry name" value="BPD_transp_1"/>
    <property type="match status" value="1"/>
</dbReference>
<feature type="domain" description="ABC transmembrane type-1" evidence="8">
    <location>
        <begin position="87"/>
        <end position="302"/>
    </location>
</feature>
<name>A0A6P1TMD3_9FIRM</name>
<evidence type="ECO:0000256" key="2">
    <source>
        <dbReference type="ARBA" id="ARBA00022448"/>
    </source>
</evidence>
<feature type="transmembrane region" description="Helical" evidence="7">
    <location>
        <begin position="133"/>
        <end position="154"/>
    </location>
</feature>
<evidence type="ECO:0000256" key="1">
    <source>
        <dbReference type="ARBA" id="ARBA00004651"/>
    </source>
</evidence>
<keyword evidence="5 7" id="KW-1133">Transmembrane helix</keyword>
<dbReference type="SUPFAM" id="SSF161098">
    <property type="entry name" value="MetI-like"/>
    <property type="match status" value="1"/>
</dbReference>
<keyword evidence="6 7" id="KW-0472">Membrane</keyword>
<evidence type="ECO:0000256" key="4">
    <source>
        <dbReference type="ARBA" id="ARBA00022692"/>
    </source>
</evidence>
<evidence type="ECO:0000313" key="10">
    <source>
        <dbReference type="Proteomes" id="UP000464314"/>
    </source>
</evidence>
<reference evidence="9 10" key="1">
    <citation type="submission" date="2020-01" db="EMBL/GenBank/DDBJ databases">
        <title>Genome analysis of Anaerocolumna sp. CBA3638.</title>
        <authorList>
            <person name="Kim J."/>
            <person name="Roh S.W."/>
        </authorList>
    </citation>
    <scope>NUCLEOTIDE SEQUENCE [LARGE SCALE GENOMIC DNA]</scope>
    <source>
        <strain evidence="9 10">CBA3638</strain>
    </source>
</reference>
<keyword evidence="4 7" id="KW-0812">Transmembrane</keyword>
<dbReference type="InterPro" id="IPR035906">
    <property type="entry name" value="MetI-like_sf"/>
</dbReference>
<feature type="transmembrane region" description="Helical" evidence="7">
    <location>
        <begin position="91"/>
        <end position="112"/>
    </location>
</feature>
<dbReference type="KEGG" id="anr:Ana3638_17640"/>
<dbReference type="Proteomes" id="UP000464314">
    <property type="component" value="Chromosome"/>
</dbReference>
<evidence type="ECO:0000256" key="5">
    <source>
        <dbReference type="ARBA" id="ARBA00022989"/>
    </source>
</evidence>
<evidence type="ECO:0000256" key="3">
    <source>
        <dbReference type="ARBA" id="ARBA00022475"/>
    </source>
</evidence>
<dbReference type="PANTHER" id="PTHR43227:SF11">
    <property type="entry name" value="BLL4140 PROTEIN"/>
    <property type="match status" value="1"/>
</dbReference>
<evidence type="ECO:0000256" key="7">
    <source>
        <dbReference type="RuleBase" id="RU363032"/>
    </source>
</evidence>
<dbReference type="PROSITE" id="PS50928">
    <property type="entry name" value="ABC_TM1"/>
    <property type="match status" value="1"/>
</dbReference>
<dbReference type="GO" id="GO:0005886">
    <property type="term" value="C:plasma membrane"/>
    <property type="evidence" value="ECO:0007669"/>
    <property type="project" value="UniProtKB-SubCell"/>
</dbReference>
<dbReference type="RefSeq" id="WP_161839204.1">
    <property type="nucleotide sequence ID" value="NZ_CP048000.1"/>
</dbReference>
<proteinExistence type="inferred from homology"/>
<organism evidence="9 10">
    <name type="scientific">Anaerocolumna sedimenticola</name>
    <dbReference type="NCBI Taxonomy" id="2696063"/>
    <lineage>
        <taxon>Bacteria</taxon>
        <taxon>Bacillati</taxon>
        <taxon>Bacillota</taxon>
        <taxon>Clostridia</taxon>
        <taxon>Lachnospirales</taxon>
        <taxon>Lachnospiraceae</taxon>
        <taxon>Anaerocolumna</taxon>
    </lineage>
</organism>
<evidence type="ECO:0000313" key="9">
    <source>
        <dbReference type="EMBL" id="QHQ62380.1"/>
    </source>
</evidence>
<keyword evidence="10" id="KW-1185">Reference proteome</keyword>
<evidence type="ECO:0000256" key="6">
    <source>
        <dbReference type="ARBA" id="ARBA00023136"/>
    </source>
</evidence>
<dbReference type="InterPro" id="IPR050809">
    <property type="entry name" value="UgpAE/MalFG_permease"/>
</dbReference>
<comment type="similarity">
    <text evidence="7">Belongs to the binding-protein-dependent transport system permease family.</text>
</comment>
<feature type="transmembrane region" description="Helical" evidence="7">
    <location>
        <begin position="221"/>
        <end position="241"/>
    </location>
</feature>
<dbReference type="InterPro" id="IPR000515">
    <property type="entry name" value="MetI-like"/>
</dbReference>
<accession>A0A6P1TMD3</accession>
<dbReference type="CDD" id="cd06261">
    <property type="entry name" value="TM_PBP2"/>
    <property type="match status" value="1"/>
</dbReference>
<dbReference type="EMBL" id="CP048000">
    <property type="protein sequence ID" value="QHQ62380.1"/>
    <property type="molecule type" value="Genomic_DNA"/>
</dbReference>
<gene>
    <name evidence="9" type="ORF">Ana3638_17640</name>
</gene>
<dbReference type="PANTHER" id="PTHR43227">
    <property type="entry name" value="BLL4140 PROTEIN"/>
    <property type="match status" value="1"/>
</dbReference>
<feature type="transmembrane region" description="Helical" evidence="7">
    <location>
        <begin position="281"/>
        <end position="300"/>
    </location>
</feature>
<evidence type="ECO:0000259" key="8">
    <source>
        <dbReference type="PROSITE" id="PS50928"/>
    </source>
</evidence>
<sequence>MNISKNKISDKRNKKIKILYYLKRDRWLYLMMIPVIAYYYVFKYIPMYGVVIAFKDFNMFKGITDSAWVGLKVFQKVFAEPLFWSSVKNTLVLNILTLLVNFPLTIILSLMINEVVSLKFKKLSQSLLYLPHFISWVVVAGMVTNLFSATGGTINNVLNSIGIPTIPFLSSDQWWIFTYVIANVWKEIGWGTIVYLAALTGLDETLYEAAYIDGASKMQRLWYITLPSIKPVIVMMLILSLSRMMTIGLDAPLLLGNQKVTAVSEVISTYVYKIGLTKAQYSMATAVGLFQSVINIILLLTADRFSKAMGEEGLL</sequence>
<comment type="subcellular location">
    <subcellularLocation>
        <location evidence="1 7">Cell membrane</location>
        <topology evidence="1 7">Multi-pass membrane protein</topology>
    </subcellularLocation>
</comment>
<keyword evidence="3" id="KW-1003">Cell membrane</keyword>
<feature type="transmembrane region" description="Helical" evidence="7">
    <location>
        <begin position="27"/>
        <end position="45"/>
    </location>
</feature>
<protein>
    <submittedName>
        <fullName evidence="9">ABC transporter permease subunit</fullName>
    </submittedName>
</protein>
<dbReference type="Gene3D" id="1.10.3720.10">
    <property type="entry name" value="MetI-like"/>
    <property type="match status" value="1"/>
</dbReference>
<dbReference type="AlphaFoldDB" id="A0A6P1TMD3"/>
<feature type="transmembrane region" description="Helical" evidence="7">
    <location>
        <begin position="174"/>
        <end position="200"/>
    </location>
</feature>
<dbReference type="GO" id="GO:0055085">
    <property type="term" value="P:transmembrane transport"/>
    <property type="evidence" value="ECO:0007669"/>
    <property type="project" value="InterPro"/>
</dbReference>
<keyword evidence="2 7" id="KW-0813">Transport</keyword>